<protein>
    <submittedName>
        <fullName evidence="1">Uncharacterized protein</fullName>
    </submittedName>
</protein>
<evidence type="ECO:0000313" key="1">
    <source>
        <dbReference type="EMBL" id="CEG45562.1"/>
    </source>
</evidence>
<reference evidence="2" key="1">
    <citation type="submission" date="2014-09" db="EMBL/GenBank/DDBJ databases">
        <authorList>
            <person name="Sharma Rahul"/>
            <person name="Thines Marco"/>
        </authorList>
    </citation>
    <scope>NUCLEOTIDE SEQUENCE [LARGE SCALE GENOMIC DNA]</scope>
</reference>
<accession>A0A0P1AWL0</accession>
<keyword evidence="2" id="KW-1185">Reference proteome</keyword>
<proteinExistence type="predicted"/>
<dbReference type="GeneID" id="36396904"/>
<name>A0A0P1AWL0_PLAHL</name>
<dbReference type="Proteomes" id="UP000054928">
    <property type="component" value="Unassembled WGS sequence"/>
</dbReference>
<dbReference type="RefSeq" id="XP_024581931.1">
    <property type="nucleotide sequence ID" value="XM_024716320.1"/>
</dbReference>
<sequence>MLIITLYKVPSVAKESQICHFCTDTSTTGAFMMENHFASASTFRGHILCLSASLALDPASSFLCNLHAQPKFTSTKFKNAPKWIACTRW</sequence>
<evidence type="ECO:0000313" key="2">
    <source>
        <dbReference type="Proteomes" id="UP000054928"/>
    </source>
</evidence>
<organism evidence="1 2">
    <name type="scientific">Plasmopara halstedii</name>
    <name type="common">Downy mildew of sunflower</name>
    <dbReference type="NCBI Taxonomy" id="4781"/>
    <lineage>
        <taxon>Eukaryota</taxon>
        <taxon>Sar</taxon>
        <taxon>Stramenopiles</taxon>
        <taxon>Oomycota</taxon>
        <taxon>Peronosporomycetes</taxon>
        <taxon>Peronosporales</taxon>
        <taxon>Peronosporaceae</taxon>
        <taxon>Plasmopara</taxon>
    </lineage>
</organism>
<dbReference type="EMBL" id="CCYD01001583">
    <property type="protein sequence ID" value="CEG45562.1"/>
    <property type="molecule type" value="Genomic_DNA"/>
</dbReference>
<dbReference type="AlphaFoldDB" id="A0A0P1AWL0"/>